<evidence type="ECO:0000256" key="2">
    <source>
        <dbReference type="ARBA" id="ARBA00022741"/>
    </source>
</evidence>
<dbReference type="Proteomes" id="UP000001058">
    <property type="component" value="Unassembled WGS sequence"/>
</dbReference>
<dbReference type="InterPro" id="IPR011009">
    <property type="entry name" value="Kinase-like_dom_sf"/>
</dbReference>
<dbReference type="RefSeq" id="XP_002953906.1">
    <property type="nucleotide sequence ID" value="XM_002953860.1"/>
</dbReference>
<keyword evidence="3" id="KW-0418">Kinase</keyword>
<feature type="non-terminal residue" evidence="7">
    <location>
        <position position="113"/>
    </location>
</feature>
<evidence type="ECO:0000313" key="7">
    <source>
        <dbReference type="EMBL" id="EFJ44935.1"/>
    </source>
</evidence>
<dbReference type="PANTHER" id="PTHR11042:SF136">
    <property type="entry name" value="EIF-2-ALPHA KINASE GCN2"/>
    <property type="match status" value="1"/>
</dbReference>
<proteinExistence type="inferred from homology"/>
<feature type="domain" description="Protein kinase" evidence="6">
    <location>
        <begin position="1"/>
        <end position="113"/>
    </location>
</feature>
<dbReference type="EMBL" id="GL378360">
    <property type="protein sequence ID" value="EFJ44935.1"/>
    <property type="molecule type" value="Genomic_DNA"/>
</dbReference>
<dbReference type="PROSITE" id="PS50011">
    <property type="entry name" value="PROTEIN_KINASE_DOM"/>
    <property type="match status" value="1"/>
</dbReference>
<evidence type="ECO:0000313" key="8">
    <source>
        <dbReference type="Proteomes" id="UP000001058"/>
    </source>
</evidence>
<dbReference type="InParanoid" id="D8U5K6"/>
<dbReference type="Gene3D" id="3.30.200.20">
    <property type="entry name" value="Phosphorylase Kinase, domain 1"/>
    <property type="match status" value="1"/>
</dbReference>
<keyword evidence="8" id="KW-1185">Reference proteome</keyword>
<evidence type="ECO:0000256" key="3">
    <source>
        <dbReference type="ARBA" id="ARBA00022777"/>
    </source>
</evidence>
<dbReference type="AlphaFoldDB" id="D8U5K6"/>
<evidence type="ECO:0000256" key="5">
    <source>
        <dbReference type="ARBA" id="ARBA00037982"/>
    </source>
</evidence>
<organism evidence="8">
    <name type="scientific">Volvox carteri f. nagariensis</name>
    <dbReference type="NCBI Taxonomy" id="3068"/>
    <lineage>
        <taxon>Eukaryota</taxon>
        <taxon>Viridiplantae</taxon>
        <taxon>Chlorophyta</taxon>
        <taxon>core chlorophytes</taxon>
        <taxon>Chlorophyceae</taxon>
        <taxon>CS clade</taxon>
        <taxon>Chlamydomonadales</taxon>
        <taxon>Volvocaceae</taxon>
        <taxon>Volvox</taxon>
    </lineage>
</organism>
<gene>
    <name evidence="7" type="ORF">VOLCADRAFT_34420</name>
</gene>
<reference evidence="7 8" key="1">
    <citation type="journal article" date="2010" name="Science">
        <title>Genomic analysis of organismal complexity in the multicellular green alga Volvox carteri.</title>
        <authorList>
            <person name="Prochnik S.E."/>
            <person name="Umen J."/>
            <person name="Nedelcu A.M."/>
            <person name="Hallmann A."/>
            <person name="Miller S.M."/>
            <person name="Nishii I."/>
            <person name="Ferris P."/>
            <person name="Kuo A."/>
            <person name="Mitros T."/>
            <person name="Fritz-Laylin L.K."/>
            <person name="Hellsten U."/>
            <person name="Chapman J."/>
            <person name="Simakov O."/>
            <person name="Rensing S.A."/>
            <person name="Terry A."/>
            <person name="Pangilinan J."/>
            <person name="Kapitonov V."/>
            <person name="Jurka J."/>
            <person name="Salamov A."/>
            <person name="Shapiro H."/>
            <person name="Schmutz J."/>
            <person name="Grimwood J."/>
            <person name="Lindquist E."/>
            <person name="Lucas S."/>
            <person name="Grigoriev I.V."/>
            <person name="Schmitt R."/>
            <person name="Kirk D."/>
            <person name="Rokhsar D.S."/>
        </authorList>
    </citation>
    <scope>NUCLEOTIDE SEQUENCE [LARGE SCALE GENOMIC DNA]</scope>
    <source>
        <strain evidence="8">f. Nagariensis / Eve</strain>
    </source>
</reference>
<dbReference type="SUPFAM" id="SSF56112">
    <property type="entry name" value="Protein kinase-like (PK-like)"/>
    <property type="match status" value="1"/>
</dbReference>
<comment type="similarity">
    <text evidence="5">Belongs to the protein kinase superfamily. Ser/Thr protein kinase family. GCN2 subfamily.</text>
</comment>
<protein>
    <recommendedName>
        <fullName evidence="6">Protein kinase domain-containing protein</fullName>
    </recommendedName>
</protein>
<evidence type="ECO:0000256" key="4">
    <source>
        <dbReference type="ARBA" id="ARBA00022840"/>
    </source>
</evidence>
<dbReference type="OrthoDB" id="266718at2759"/>
<dbReference type="InterPro" id="IPR008271">
    <property type="entry name" value="Ser/Thr_kinase_AS"/>
</dbReference>
<dbReference type="Gene3D" id="1.10.510.10">
    <property type="entry name" value="Transferase(Phosphotransferase) domain 1"/>
    <property type="match status" value="1"/>
</dbReference>
<dbReference type="eggNOG" id="KOG1035">
    <property type="taxonomic scope" value="Eukaryota"/>
</dbReference>
<dbReference type="GO" id="GO:0005524">
    <property type="term" value="F:ATP binding"/>
    <property type="evidence" value="ECO:0007669"/>
    <property type="project" value="UniProtKB-KW"/>
</dbReference>
<keyword evidence="1" id="KW-0808">Transferase</keyword>
<evidence type="ECO:0000256" key="1">
    <source>
        <dbReference type="ARBA" id="ARBA00022679"/>
    </source>
</evidence>
<name>D8U5K6_VOLCA</name>
<dbReference type="Pfam" id="PF00069">
    <property type="entry name" value="Pkinase"/>
    <property type="match status" value="1"/>
</dbReference>
<keyword evidence="4" id="KW-0067">ATP-binding</keyword>
<accession>D8U5K6</accession>
<dbReference type="GeneID" id="9617158"/>
<dbReference type="PROSITE" id="PS00108">
    <property type="entry name" value="PROTEIN_KINASE_ST"/>
    <property type="match status" value="1"/>
</dbReference>
<evidence type="ECO:0000259" key="6">
    <source>
        <dbReference type="PROSITE" id="PS50011"/>
    </source>
</evidence>
<dbReference type="GO" id="GO:0005634">
    <property type="term" value="C:nucleus"/>
    <property type="evidence" value="ECO:0007669"/>
    <property type="project" value="TreeGrafter"/>
</dbReference>
<dbReference type="GO" id="GO:0004694">
    <property type="term" value="F:eukaryotic translation initiation factor 2alpha kinase activity"/>
    <property type="evidence" value="ECO:0007669"/>
    <property type="project" value="TreeGrafter"/>
</dbReference>
<keyword evidence="2" id="KW-0547">Nucleotide-binding</keyword>
<sequence length="113" mass="12431">LDGRQYAVKKIKLESGSPSAYARITREVATLSRLQHPNVVRYFQVSGFTRHMLGSTLSSPSHPSGLSHVGCLFRPQRPGLAYIHSQGVIHRDLKPANIFYGANGEIKLGDFGL</sequence>
<dbReference type="KEGG" id="vcn:VOLCADRAFT_34420"/>
<dbReference type="InterPro" id="IPR050339">
    <property type="entry name" value="CC_SR_Kinase"/>
</dbReference>
<feature type="non-terminal residue" evidence="7">
    <location>
        <position position="1"/>
    </location>
</feature>
<dbReference type="GO" id="GO:0005829">
    <property type="term" value="C:cytosol"/>
    <property type="evidence" value="ECO:0007669"/>
    <property type="project" value="TreeGrafter"/>
</dbReference>
<dbReference type="InterPro" id="IPR000719">
    <property type="entry name" value="Prot_kinase_dom"/>
</dbReference>
<dbReference type="PANTHER" id="PTHR11042">
    <property type="entry name" value="EUKARYOTIC TRANSLATION INITIATION FACTOR 2-ALPHA KINASE EIF2-ALPHA KINASE -RELATED"/>
    <property type="match status" value="1"/>
</dbReference>
<dbReference type="STRING" id="3068.D8U5K6"/>